<evidence type="ECO:0000256" key="10">
    <source>
        <dbReference type="ARBA" id="ARBA00023012"/>
    </source>
</evidence>
<comment type="catalytic activity">
    <reaction evidence="1">
        <text>ATP + protein L-histidine = ADP + protein N-phospho-L-histidine.</text>
        <dbReference type="EC" id="2.7.13.3"/>
    </reaction>
</comment>
<dbReference type="InterPro" id="IPR005467">
    <property type="entry name" value="His_kinase_dom"/>
</dbReference>
<organism evidence="13">
    <name type="scientific">marine sediment metagenome</name>
    <dbReference type="NCBI Taxonomy" id="412755"/>
    <lineage>
        <taxon>unclassified sequences</taxon>
        <taxon>metagenomes</taxon>
        <taxon>ecological metagenomes</taxon>
    </lineage>
</organism>
<dbReference type="AlphaFoldDB" id="A0A0F9M5Q4"/>
<keyword evidence="6" id="KW-0808">Transferase</keyword>
<dbReference type="SMART" id="SM00387">
    <property type="entry name" value="HATPase_c"/>
    <property type="match status" value="1"/>
</dbReference>
<evidence type="ECO:0000256" key="5">
    <source>
        <dbReference type="ARBA" id="ARBA00022553"/>
    </source>
</evidence>
<evidence type="ECO:0000256" key="8">
    <source>
        <dbReference type="ARBA" id="ARBA00022777"/>
    </source>
</evidence>
<keyword evidence="5" id="KW-0597">Phosphoprotein</keyword>
<keyword evidence="4" id="KW-1003">Cell membrane</keyword>
<keyword evidence="10" id="KW-0902">Two-component regulatory system</keyword>
<evidence type="ECO:0000313" key="13">
    <source>
        <dbReference type="EMBL" id="KKN01009.1"/>
    </source>
</evidence>
<dbReference type="Gene3D" id="3.30.565.10">
    <property type="entry name" value="Histidine kinase-like ATPase, C-terminal domain"/>
    <property type="match status" value="1"/>
</dbReference>
<comment type="caution">
    <text evidence="13">The sequence shown here is derived from an EMBL/GenBank/DDBJ whole genome shotgun (WGS) entry which is preliminary data.</text>
</comment>
<dbReference type="CDD" id="cd00075">
    <property type="entry name" value="HATPase"/>
    <property type="match status" value="1"/>
</dbReference>
<dbReference type="Pfam" id="PF02518">
    <property type="entry name" value="HATPase_c"/>
    <property type="match status" value="1"/>
</dbReference>
<dbReference type="EC" id="2.7.13.3" evidence="3"/>
<evidence type="ECO:0000256" key="6">
    <source>
        <dbReference type="ARBA" id="ARBA00022679"/>
    </source>
</evidence>
<reference evidence="13" key="1">
    <citation type="journal article" date="2015" name="Nature">
        <title>Complex archaea that bridge the gap between prokaryotes and eukaryotes.</title>
        <authorList>
            <person name="Spang A."/>
            <person name="Saw J.H."/>
            <person name="Jorgensen S.L."/>
            <person name="Zaremba-Niedzwiedzka K."/>
            <person name="Martijn J."/>
            <person name="Lind A.E."/>
            <person name="van Eijk R."/>
            <person name="Schleper C."/>
            <person name="Guy L."/>
            <person name="Ettema T.J."/>
        </authorList>
    </citation>
    <scope>NUCLEOTIDE SEQUENCE</scope>
</reference>
<gene>
    <name evidence="13" type="ORF">LCGC14_1132060</name>
</gene>
<evidence type="ECO:0000256" key="7">
    <source>
        <dbReference type="ARBA" id="ARBA00022741"/>
    </source>
</evidence>
<dbReference type="PROSITE" id="PS50109">
    <property type="entry name" value="HIS_KIN"/>
    <property type="match status" value="1"/>
</dbReference>
<comment type="subcellular location">
    <subcellularLocation>
        <location evidence="2">Cell membrane</location>
    </subcellularLocation>
</comment>
<keyword evidence="8" id="KW-0418">Kinase</keyword>
<evidence type="ECO:0000256" key="4">
    <source>
        <dbReference type="ARBA" id="ARBA00022475"/>
    </source>
</evidence>
<dbReference type="InterPro" id="IPR003594">
    <property type="entry name" value="HATPase_dom"/>
</dbReference>
<keyword evidence="9" id="KW-0067">ATP-binding</keyword>
<evidence type="ECO:0000256" key="2">
    <source>
        <dbReference type="ARBA" id="ARBA00004236"/>
    </source>
</evidence>
<dbReference type="FunFam" id="3.30.565.10:FF:000023">
    <property type="entry name" value="PAS domain-containing sensor histidine kinase"/>
    <property type="match status" value="1"/>
</dbReference>
<dbReference type="PANTHER" id="PTHR43547:SF2">
    <property type="entry name" value="HYBRID SIGNAL TRANSDUCTION HISTIDINE KINASE C"/>
    <property type="match status" value="1"/>
</dbReference>
<accession>A0A0F9M5Q4</accession>
<keyword evidence="11" id="KW-0472">Membrane</keyword>
<keyword evidence="7" id="KW-0547">Nucleotide-binding</keyword>
<evidence type="ECO:0000259" key="12">
    <source>
        <dbReference type="PROSITE" id="PS50109"/>
    </source>
</evidence>
<dbReference type="GO" id="GO:0000155">
    <property type="term" value="F:phosphorelay sensor kinase activity"/>
    <property type="evidence" value="ECO:0007669"/>
    <property type="project" value="TreeGrafter"/>
</dbReference>
<evidence type="ECO:0000256" key="1">
    <source>
        <dbReference type="ARBA" id="ARBA00000085"/>
    </source>
</evidence>
<sequence>MLKLFKEGDIGQAEFLEFVPKLRNDIDHISFTLNNLLTWGHTQMNGAVTKPSVVSLGSVVKDNMNLLSEIAENKSIKLVSQITMNTMVWSDSDQIDIVVRNLISNALKFTPENGMVTVSAQEKKENWQVSIRDTGIGMDEKTIERIFAINTTHTTYGTNNEKGTGLGLSLCKEMVEKNGGKIWVESLLRKGSTFHFTVPRAKKSYRQTG</sequence>
<dbReference type="InterPro" id="IPR004358">
    <property type="entry name" value="Sig_transdc_His_kin-like_C"/>
</dbReference>
<evidence type="ECO:0000256" key="11">
    <source>
        <dbReference type="ARBA" id="ARBA00023136"/>
    </source>
</evidence>
<dbReference type="InterPro" id="IPR036890">
    <property type="entry name" value="HATPase_C_sf"/>
</dbReference>
<dbReference type="SUPFAM" id="SSF55874">
    <property type="entry name" value="ATPase domain of HSP90 chaperone/DNA topoisomerase II/histidine kinase"/>
    <property type="match status" value="1"/>
</dbReference>
<feature type="domain" description="Histidine kinase" evidence="12">
    <location>
        <begin position="1"/>
        <end position="202"/>
    </location>
</feature>
<dbReference type="PRINTS" id="PR00344">
    <property type="entry name" value="BCTRLSENSOR"/>
</dbReference>
<protein>
    <recommendedName>
        <fullName evidence="3">histidine kinase</fullName>
        <ecNumber evidence="3">2.7.13.3</ecNumber>
    </recommendedName>
</protein>
<evidence type="ECO:0000256" key="3">
    <source>
        <dbReference type="ARBA" id="ARBA00012438"/>
    </source>
</evidence>
<dbReference type="PANTHER" id="PTHR43547">
    <property type="entry name" value="TWO-COMPONENT HISTIDINE KINASE"/>
    <property type="match status" value="1"/>
</dbReference>
<evidence type="ECO:0000256" key="9">
    <source>
        <dbReference type="ARBA" id="ARBA00022840"/>
    </source>
</evidence>
<proteinExistence type="predicted"/>
<name>A0A0F9M5Q4_9ZZZZ</name>
<dbReference type="GO" id="GO:0005886">
    <property type="term" value="C:plasma membrane"/>
    <property type="evidence" value="ECO:0007669"/>
    <property type="project" value="UniProtKB-SubCell"/>
</dbReference>
<dbReference type="GO" id="GO:0005524">
    <property type="term" value="F:ATP binding"/>
    <property type="evidence" value="ECO:0007669"/>
    <property type="project" value="UniProtKB-KW"/>
</dbReference>
<dbReference type="EMBL" id="LAZR01005309">
    <property type="protein sequence ID" value="KKN01009.1"/>
    <property type="molecule type" value="Genomic_DNA"/>
</dbReference>